<proteinExistence type="predicted"/>
<organism evidence="1">
    <name type="scientific">Agrobacterium albertimagni</name>
    <dbReference type="NCBI Taxonomy" id="147266"/>
    <lineage>
        <taxon>Bacteria</taxon>
        <taxon>Pseudomonadati</taxon>
        <taxon>Pseudomonadota</taxon>
        <taxon>Alphaproteobacteria</taxon>
        <taxon>Hyphomicrobiales</taxon>
        <taxon>Rhizobiaceae</taxon>
        <taxon>Rhizobium/Agrobacterium group</taxon>
        <taxon>Agrobacterium</taxon>
    </lineage>
</organism>
<accession>A0A7C1NXI0</accession>
<name>A0A7C1NXI0_9HYPH</name>
<comment type="caution">
    <text evidence="1">The sequence shown here is derived from an EMBL/GenBank/DDBJ whole genome shotgun (WGS) entry which is preliminary data.</text>
</comment>
<sequence>MMNDAEIKTMRDSVRGMPVAQAAALPIYDNVRGLRVSGMPAPEYYALLSGAVPASKTPVREASQSAAYRDHMIEGMRNAYLDTPGSEATPQELYERRISNAWKAA</sequence>
<dbReference type="EMBL" id="DSKI01000917">
    <property type="protein sequence ID" value="HEB45511.1"/>
    <property type="molecule type" value="Genomic_DNA"/>
</dbReference>
<dbReference type="AlphaFoldDB" id="A0A7C1NXI0"/>
<protein>
    <submittedName>
        <fullName evidence="1">Uncharacterized protein</fullName>
    </submittedName>
</protein>
<evidence type="ECO:0000313" key="1">
    <source>
        <dbReference type="EMBL" id="HEB45511.1"/>
    </source>
</evidence>
<reference evidence="1" key="1">
    <citation type="journal article" date="2020" name="mSystems">
        <title>Genome- and Community-Level Interaction Insights into Carbon Utilization and Element Cycling Functions of Hydrothermarchaeota in Hydrothermal Sediment.</title>
        <authorList>
            <person name="Zhou Z."/>
            <person name="Liu Y."/>
            <person name="Xu W."/>
            <person name="Pan J."/>
            <person name="Luo Z.H."/>
            <person name="Li M."/>
        </authorList>
    </citation>
    <scope>NUCLEOTIDE SEQUENCE [LARGE SCALE GENOMIC DNA]</scope>
    <source>
        <strain evidence="1">SpSt-243</strain>
    </source>
</reference>
<gene>
    <name evidence="1" type="ORF">ENP70_17880</name>
</gene>